<dbReference type="InterPro" id="IPR045087">
    <property type="entry name" value="Cu-oxidase_fam"/>
</dbReference>
<dbReference type="InterPro" id="IPR011706">
    <property type="entry name" value="Cu-oxidase_C"/>
</dbReference>
<evidence type="ECO:0000259" key="3">
    <source>
        <dbReference type="Pfam" id="PF00394"/>
    </source>
</evidence>
<dbReference type="Gene3D" id="2.60.40.420">
    <property type="entry name" value="Cupredoxins - blue copper proteins"/>
    <property type="match status" value="3"/>
</dbReference>
<name>A0A139XGU9_9CYAN</name>
<dbReference type="Pfam" id="PF07731">
    <property type="entry name" value="Cu-oxidase_2"/>
    <property type="match status" value="1"/>
</dbReference>
<evidence type="ECO:0000259" key="4">
    <source>
        <dbReference type="Pfam" id="PF07731"/>
    </source>
</evidence>
<dbReference type="PANTHER" id="PTHR48267">
    <property type="entry name" value="CUPREDOXIN SUPERFAMILY PROTEIN"/>
    <property type="match status" value="1"/>
</dbReference>
<dbReference type="InterPro" id="IPR006311">
    <property type="entry name" value="TAT_signal"/>
</dbReference>
<comment type="caution">
    <text evidence="6">The sequence shown here is derived from an EMBL/GenBank/DDBJ whole genome shotgun (WGS) entry which is preliminary data.</text>
</comment>
<sequence>MSITRREAIKLGLIASGAFVVPSGHQSQALAQESSQEDSDEFKDSLPMPPLLNPVCSIENSEGILTDYYEIEIKSSQQTIGGKPVEIWGYNGMTPGPLIKQQVGDLQKKEGLRYSVVRFINKLDNDAEGNPIKTVVHLHGMASAPQYDGYADDNIPPAHYKDYIYPNDRAATIWYHDHALHTTERNVQKGLLGMYIVEDEYERKLPLPQGKYDVPLILQNHPEDLEGTTILVNGALTPHFEVERHKYRFRVLNATAKNFFKLTIGQREEENNQMLSVIGTDSGLREKAVDVDNLEMGVGERYEFVIDFDKVFNNGVRQIYLKLKGIVPSPPGEVQPVLRFDINPEQVQDDSSIPDFIRSVKRFDNCPQGSLNASVNNSDLPLECTTEFRFAQSRSERCKNDKRIFEINGKRWATNVACPISGECVVWTILNDVAEPHPVHIHLIDMQLIQRFKKNSDGNYEEVSLDEKPYEANCWKDVFVIQKNEKAVISGKFAKEHRGRYMIHCHNLEHEDCDMMVTFHVGGDNTDPSTLAPAKPVSQMEPLCSVQRGVPPFAPPQQPYDSEAILQYNREVYGPDR</sequence>
<evidence type="ECO:0000313" key="6">
    <source>
        <dbReference type="EMBL" id="KYC43917.1"/>
    </source>
</evidence>
<feature type="domain" description="Plastocyanin-like" evidence="4">
    <location>
        <begin position="403"/>
        <end position="522"/>
    </location>
</feature>
<dbReference type="PROSITE" id="PS51318">
    <property type="entry name" value="TAT"/>
    <property type="match status" value="1"/>
</dbReference>
<dbReference type="InterPro" id="IPR008972">
    <property type="entry name" value="Cupredoxin"/>
</dbReference>
<dbReference type="PANTHER" id="PTHR48267:SF1">
    <property type="entry name" value="BILIRUBIN OXIDASE"/>
    <property type="match status" value="1"/>
</dbReference>
<dbReference type="EMBL" id="ANNX02000012">
    <property type="protein sequence ID" value="KYC43917.1"/>
    <property type="molecule type" value="Genomic_DNA"/>
</dbReference>
<accession>A0A139XGU9</accession>
<dbReference type="Proteomes" id="UP000076925">
    <property type="component" value="Unassembled WGS sequence"/>
</dbReference>
<feature type="region of interest" description="Disordered" evidence="2">
    <location>
        <begin position="26"/>
        <end position="45"/>
    </location>
</feature>
<organism evidence="6 7">
    <name type="scientific">Scytonema hofmannii PCC 7110</name>
    <dbReference type="NCBI Taxonomy" id="128403"/>
    <lineage>
        <taxon>Bacteria</taxon>
        <taxon>Bacillati</taxon>
        <taxon>Cyanobacteriota</taxon>
        <taxon>Cyanophyceae</taxon>
        <taxon>Nostocales</taxon>
        <taxon>Scytonemataceae</taxon>
        <taxon>Scytonema</taxon>
    </lineage>
</organism>
<dbReference type="OrthoDB" id="9757546at2"/>
<dbReference type="AlphaFoldDB" id="A0A139XGU9"/>
<dbReference type="Pfam" id="PF00394">
    <property type="entry name" value="Cu-oxidase"/>
    <property type="match status" value="1"/>
</dbReference>
<feature type="domain" description="Plastocyanin-like" evidence="3">
    <location>
        <begin position="227"/>
        <end position="310"/>
    </location>
</feature>
<dbReference type="InterPro" id="IPR001117">
    <property type="entry name" value="Cu-oxidase_2nd"/>
</dbReference>
<evidence type="ECO:0008006" key="8">
    <source>
        <dbReference type="Google" id="ProtNLM"/>
    </source>
</evidence>
<dbReference type="Pfam" id="PF07732">
    <property type="entry name" value="Cu-oxidase_3"/>
    <property type="match status" value="1"/>
</dbReference>
<dbReference type="RefSeq" id="WP_017748744.1">
    <property type="nucleotide sequence ID" value="NZ_KQ976354.1"/>
</dbReference>
<evidence type="ECO:0000256" key="2">
    <source>
        <dbReference type="SAM" id="MobiDB-lite"/>
    </source>
</evidence>
<protein>
    <recommendedName>
        <fullName evidence="8">Bilirubin oxidase</fullName>
    </recommendedName>
</protein>
<dbReference type="GO" id="GO:0005507">
    <property type="term" value="F:copper ion binding"/>
    <property type="evidence" value="ECO:0007669"/>
    <property type="project" value="InterPro"/>
</dbReference>
<dbReference type="SUPFAM" id="SSF49503">
    <property type="entry name" value="Cupredoxins"/>
    <property type="match status" value="3"/>
</dbReference>
<evidence type="ECO:0000256" key="1">
    <source>
        <dbReference type="ARBA" id="ARBA00010609"/>
    </source>
</evidence>
<dbReference type="GO" id="GO:0016491">
    <property type="term" value="F:oxidoreductase activity"/>
    <property type="evidence" value="ECO:0007669"/>
    <property type="project" value="InterPro"/>
</dbReference>
<comment type="similarity">
    <text evidence="1">Belongs to the multicopper oxidase family.</text>
</comment>
<dbReference type="InterPro" id="IPR011707">
    <property type="entry name" value="Cu-oxidase-like_N"/>
</dbReference>
<dbReference type="STRING" id="128403.WA1_01835"/>
<gene>
    <name evidence="6" type="ORF">WA1_01835</name>
</gene>
<reference evidence="6 7" key="1">
    <citation type="journal article" date="2013" name="Genome Biol. Evol.">
        <title>Genomes of Stigonematalean cyanobacteria (subsection V) and the evolution of oxygenic photosynthesis from prokaryotes to plastids.</title>
        <authorList>
            <person name="Dagan T."/>
            <person name="Roettger M."/>
            <person name="Stucken K."/>
            <person name="Landan G."/>
            <person name="Koch R."/>
            <person name="Major P."/>
            <person name="Gould S.B."/>
            <person name="Goremykin V.V."/>
            <person name="Rippka R."/>
            <person name="Tandeau de Marsac N."/>
            <person name="Gugger M."/>
            <person name="Lockhart P.J."/>
            <person name="Allen J.F."/>
            <person name="Brune I."/>
            <person name="Maus I."/>
            <person name="Puhler A."/>
            <person name="Martin W.F."/>
        </authorList>
    </citation>
    <scope>NUCLEOTIDE SEQUENCE [LARGE SCALE GENOMIC DNA]</scope>
    <source>
        <strain evidence="6 7">PCC 7110</strain>
    </source>
</reference>
<evidence type="ECO:0000313" key="7">
    <source>
        <dbReference type="Proteomes" id="UP000076925"/>
    </source>
</evidence>
<feature type="domain" description="Plastocyanin-like" evidence="5">
    <location>
        <begin position="75"/>
        <end position="200"/>
    </location>
</feature>
<evidence type="ECO:0000259" key="5">
    <source>
        <dbReference type="Pfam" id="PF07732"/>
    </source>
</evidence>
<proteinExistence type="inferred from homology"/>
<keyword evidence="7" id="KW-1185">Reference proteome</keyword>